<feature type="region of interest" description="Disordered" evidence="1">
    <location>
        <begin position="1"/>
        <end position="25"/>
    </location>
</feature>
<accession>A0A8B7YS12</accession>
<evidence type="ECO:0000313" key="2">
    <source>
        <dbReference type="Proteomes" id="UP000694845"/>
    </source>
</evidence>
<protein>
    <submittedName>
        <fullName evidence="3">Uncharacterized protein LOC110981741</fullName>
    </submittedName>
</protein>
<dbReference type="Proteomes" id="UP000694845">
    <property type="component" value="Unplaced"/>
</dbReference>
<evidence type="ECO:0000313" key="3">
    <source>
        <dbReference type="RefSeq" id="XP_022095255.1"/>
    </source>
</evidence>
<dbReference type="KEGG" id="aplc:110981741"/>
<feature type="compositionally biased region" description="Basic residues" evidence="1">
    <location>
        <begin position="1"/>
        <end position="12"/>
    </location>
</feature>
<dbReference type="GeneID" id="110981741"/>
<dbReference type="AlphaFoldDB" id="A0A8B7YS12"/>
<sequence length="112" mass="12532">MVYRRGHPAPKKRKEEAEQNANDMHGGKTIHVGLVRNCQDLKIALIIIGATVAYPLNFCPHHKLFILVLVVPASLTSSSKLVAHMDLNNVRRDTTMLRTQQLLTADCKECTD</sequence>
<organism evidence="2 3">
    <name type="scientific">Acanthaster planci</name>
    <name type="common">Crown-of-thorns starfish</name>
    <dbReference type="NCBI Taxonomy" id="133434"/>
    <lineage>
        <taxon>Eukaryota</taxon>
        <taxon>Metazoa</taxon>
        <taxon>Echinodermata</taxon>
        <taxon>Eleutherozoa</taxon>
        <taxon>Asterozoa</taxon>
        <taxon>Asteroidea</taxon>
        <taxon>Valvatacea</taxon>
        <taxon>Valvatida</taxon>
        <taxon>Acanthasteridae</taxon>
        <taxon>Acanthaster</taxon>
    </lineage>
</organism>
<dbReference type="RefSeq" id="XP_022095255.1">
    <property type="nucleotide sequence ID" value="XM_022239563.1"/>
</dbReference>
<evidence type="ECO:0000256" key="1">
    <source>
        <dbReference type="SAM" id="MobiDB-lite"/>
    </source>
</evidence>
<gene>
    <name evidence="3" type="primary">LOC110981741</name>
</gene>
<keyword evidence="2" id="KW-1185">Reference proteome</keyword>
<proteinExistence type="predicted"/>
<reference evidence="3" key="1">
    <citation type="submission" date="2025-08" db="UniProtKB">
        <authorList>
            <consortium name="RefSeq"/>
        </authorList>
    </citation>
    <scope>IDENTIFICATION</scope>
</reference>
<name>A0A8B7YS12_ACAPL</name>